<evidence type="ECO:0000256" key="2">
    <source>
        <dbReference type="ARBA" id="ARBA00022857"/>
    </source>
</evidence>
<evidence type="ECO:0000256" key="4">
    <source>
        <dbReference type="SAM" id="MobiDB-lite"/>
    </source>
</evidence>
<organism evidence="6 7">
    <name type="scientific">Mycobacterium pinniadriaticum</name>
    <dbReference type="NCBI Taxonomy" id="2994102"/>
    <lineage>
        <taxon>Bacteria</taxon>
        <taxon>Bacillati</taxon>
        <taxon>Actinomycetota</taxon>
        <taxon>Actinomycetes</taxon>
        <taxon>Mycobacteriales</taxon>
        <taxon>Mycobacteriaceae</taxon>
        <taxon>Mycobacterium</taxon>
    </lineage>
</organism>
<reference evidence="6 7" key="1">
    <citation type="submission" date="2022-11" db="EMBL/GenBank/DDBJ databases">
        <title>Mycobacterium sp. nov.</title>
        <authorList>
            <person name="Papic B."/>
            <person name="Spicic S."/>
            <person name="Duvnjak S."/>
        </authorList>
    </citation>
    <scope>NUCLEOTIDE SEQUENCE [LARGE SCALE GENOMIC DNA]</scope>
    <source>
        <strain evidence="6 7">CVI_P4</strain>
    </source>
</reference>
<dbReference type="Pfam" id="PF01872">
    <property type="entry name" value="RibD_C"/>
    <property type="match status" value="1"/>
</dbReference>
<evidence type="ECO:0000256" key="1">
    <source>
        <dbReference type="ARBA" id="ARBA00005104"/>
    </source>
</evidence>
<keyword evidence="2" id="KW-0521">NADP</keyword>
<evidence type="ECO:0000256" key="3">
    <source>
        <dbReference type="ARBA" id="ARBA00023002"/>
    </source>
</evidence>
<proteinExistence type="predicted"/>
<evidence type="ECO:0000313" key="7">
    <source>
        <dbReference type="Proteomes" id="UP001300745"/>
    </source>
</evidence>
<feature type="domain" description="Bacterial bifunctional deaminase-reductase C-terminal" evidence="5">
    <location>
        <begin position="47"/>
        <end position="257"/>
    </location>
</feature>
<dbReference type="RefSeq" id="WP_265999061.1">
    <property type="nucleotide sequence ID" value="NZ_JAPJDN010000022.1"/>
</dbReference>
<dbReference type="EMBL" id="JAPJDO010000022">
    <property type="protein sequence ID" value="MCX2939264.1"/>
    <property type="molecule type" value="Genomic_DNA"/>
</dbReference>
<dbReference type="NCBIfam" id="NF010665">
    <property type="entry name" value="PRK14059.1-4"/>
    <property type="match status" value="1"/>
</dbReference>
<sequence>MPDPSPNDPDGTHFTLLGEDDGPGRFVDEDRLAQLYAYPADVTGCVVRGNMITSLDGGASTDGTSGGLGEAGDRRLFRVLRELADVIVVGAGTARAENYSGAQMTLTQRSNRQRRGQSEVPPIALVTRSGRLDRDVPVLTRTEVAPLVLTCRDAAADARSRLGGAAEVIACSAADPAEVDPGTVLTALAERGLPRVLCEGGPTLMGTFIEHGLLDELCLTTAPMLVGGSAPRIVTGAGHVLAKMRRQHLISDAEGYLYGRYTRAG</sequence>
<dbReference type="SUPFAM" id="SSF53597">
    <property type="entry name" value="Dihydrofolate reductase-like"/>
    <property type="match status" value="1"/>
</dbReference>
<dbReference type="PANTHER" id="PTHR38011">
    <property type="entry name" value="DIHYDROFOLATE REDUCTASE FAMILY PROTEIN (AFU_ORTHOLOGUE AFUA_8G06820)"/>
    <property type="match status" value="1"/>
</dbReference>
<dbReference type="InterPro" id="IPR002734">
    <property type="entry name" value="RibDG_C"/>
</dbReference>
<dbReference type="Proteomes" id="UP001300745">
    <property type="component" value="Unassembled WGS sequence"/>
</dbReference>
<comment type="caution">
    <text evidence="6">The sequence shown here is derived from an EMBL/GenBank/DDBJ whole genome shotgun (WGS) entry which is preliminary data.</text>
</comment>
<accession>A0ABT3SJG0</accession>
<keyword evidence="7" id="KW-1185">Reference proteome</keyword>
<protein>
    <submittedName>
        <fullName evidence="6">Pyrimidine reductase family protein</fullName>
    </submittedName>
</protein>
<gene>
    <name evidence="6" type="ORF">ORI27_21430</name>
</gene>
<dbReference type="NCBIfam" id="NF010664">
    <property type="entry name" value="PRK14059.1-2"/>
    <property type="match status" value="1"/>
</dbReference>
<evidence type="ECO:0000259" key="5">
    <source>
        <dbReference type="Pfam" id="PF01872"/>
    </source>
</evidence>
<dbReference type="InterPro" id="IPR024072">
    <property type="entry name" value="DHFR-like_dom_sf"/>
</dbReference>
<dbReference type="InterPro" id="IPR050765">
    <property type="entry name" value="Riboflavin_Biosynth_HTPR"/>
</dbReference>
<evidence type="ECO:0000313" key="6">
    <source>
        <dbReference type="EMBL" id="MCX2939264.1"/>
    </source>
</evidence>
<keyword evidence="3" id="KW-0560">Oxidoreductase</keyword>
<name>A0ABT3SJG0_9MYCO</name>
<dbReference type="NCBIfam" id="NF010663">
    <property type="entry name" value="PRK14059.1-1"/>
    <property type="match status" value="1"/>
</dbReference>
<comment type="pathway">
    <text evidence="1">Cofactor biosynthesis; riboflavin biosynthesis.</text>
</comment>
<feature type="region of interest" description="Disordered" evidence="4">
    <location>
        <begin position="1"/>
        <end position="23"/>
    </location>
</feature>
<dbReference type="Gene3D" id="3.40.430.10">
    <property type="entry name" value="Dihydrofolate Reductase, subunit A"/>
    <property type="match status" value="1"/>
</dbReference>
<dbReference type="PANTHER" id="PTHR38011:SF7">
    <property type="entry name" value="2,5-DIAMINO-6-RIBOSYLAMINO-4(3H)-PYRIMIDINONE 5'-PHOSPHATE REDUCTASE"/>
    <property type="match status" value="1"/>
</dbReference>